<proteinExistence type="inferred from homology"/>
<organism evidence="5 6">
    <name type="scientific">Aquamicrobium soli</name>
    <dbReference type="NCBI Taxonomy" id="1811518"/>
    <lineage>
        <taxon>Bacteria</taxon>
        <taxon>Pseudomonadati</taxon>
        <taxon>Pseudomonadota</taxon>
        <taxon>Alphaproteobacteria</taxon>
        <taxon>Hyphomicrobiales</taxon>
        <taxon>Phyllobacteriaceae</taxon>
        <taxon>Aquamicrobium</taxon>
    </lineage>
</organism>
<dbReference type="GO" id="GO:0008168">
    <property type="term" value="F:methyltransferase activity"/>
    <property type="evidence" value="ECO:0007669"/>
    <property type="project" value="UniProtKB-KW"/>
</dbReference>
<evidence type="ECO:0000256" key="2">
    <source>
        <dbReference type="ARBA" id="ARBA00022679"/>
    </source>
</evidence>
<evidence type="ECO:0000256" key="4">
    <source>
        <dbReference type="PROSITE-ProRule" id="PRU00489"/>
    </source>
</evidence>
<dbReference type="GO" id="GO:0032259">
    <property type="term" value="P:methylation"/>
    <property type="evidence" value="ECO:0007669"/>
    <property type="project" value="UniProtKB-KW"/>
</dbReference>
<comment type="similarity">
    <text evidence="4">Belongs to the MT-A70-like family.</text>
</comment>
<name>A0ABV7KET8_9HYPH</name>
<sequence length="207" mass="23382">MELPQGPFGCILSDPPWSFKTWSGKRGTPHRTANDHYVTSETGALCDIPVADVAAKDCALFMWVVDSHIADAIELGRAWGFDIKTRAFTWRKLTARGLARIGMGYWTRKQTEMCLLFTRGKPRRKDKGVREIIDAPRREHSRKPDEQYERIERLVDGPYLELFARQAWPGWTAWGNQVGKFEVSGATATQAQPCAANDNLPLFRSAA</sequence>
<dbReference type="EMBL" id="JBHRTK010000012">
    <property type="protein sequence ID" value="MFC3206856.1"/>
    <property type="molecule type" value="Genomic_DNA"/>
</dbReference>
<dbReference type="PROSITE" id="PS51143">
    <property type="entry name" value="MT_A70"/>
    <property type="match status" value="1"/>
</dbReference>
<dbReference type="PANTHER" id="PTHR12829:SF7">
    <property type="entry name" value="N6-ADENOSINE-METHYLTRANSFERASE CATALYTIC SUBUNIT"/>
    <property type="match status" value="1"/>
</dbReference>
<dbReference type="Pfam" id="PF05063">
    <property type="entry name" value="MT-A70"/>
    <property type="match status" value="1"/>
</dbReference>
<protein>
    <submittedName>
        <fullName evidence="5">MT-A70 family methyltransferase</fullName>
    </submittedName>
</protein>
<evidence type="ECO:0000313" key="5">
    <source>
        <dbReference type="EMBL" id="MFC3206856.1"/>
    </source>
</evidence>
<evidence type="ECO:0000313" key="6">
    <source>
        <dbReference type="Proteomes" id="UP001595583"/>
    </source>
</evidence>
<dbReference type="InterPro" id="IPR007757">
    <property type="entry name" value="MT-A70-like"/>
</dbReference>
<keyword evidence="3" id="KW-0949">S-adenosyl-L-methionine</keyword>
<accession>A0ABV7KET8</accession>
<comment type="caution">
    <text evidence="5">The sequence shown here is derived from an EMBL/GenBank/DDBJ whole genome shotgun (WGS) entry which is preliminary data.</text>
</comment>
<dbReference type="PANTHER" id="PTHR12829">
    <property type="entry name" value="N6-ADENOSINE-METHYLTRANSFERASE"/>
    <property type="match status" value="1"/>
</dbReference>
<evidence type="ECO:0000256" key="3">
    <source>
        <dbReference type="ARBA" id="ARBA00022691"/>
    </source>
</evidence>
<dbReference type="InterPro" id="IPR029063">
    <property type="entry name" value="SAM-dependent_MTases_sf"/>
</dbReference>
<dbReference type="RefSeq" id="WP_378220659.1">
    <property type="nucleotide sequence ID" value="NZ_JBHRTK010000012.1"/>
</dbReference>
<keyword evidence="6" id="KW-1185">Reference proteome</keyword>
<gene>
    <name evidence="5" type="ORF">ACFOHJ_11585</name>
</gene>
<evidence type="ECO:0000256" key="1">
    <source>
        <dbReference type="ARBA" id="ARBA00022603"/>
    </source>
</evidence>
<keyword evidence="2" id="KW-0808">Transferase</keyword>
<dbReference type="Proteomes" id="UP001595583">
    <property type="component" value="Unassembled WGS sequence"/>
</dbReference>
<reference evidence="6" key="1">
    <citation type="journal article" date="2019" name="Int. J. Syst. Evol. Microbiol.">
        <title>The Global Catalogue of Microorganisms (GCM) 10K type strain sequencing project: providing services to taxonomists for standard genome sequencing and annotation.</title>
        <authorList>
            <consortium name="The Broad Institute Genomics Platform"/>
            <consortium name="The Broad Institute Genome Sequencing Center for Infectious Disease"/>
            <person name="Wu L."/>
            <person name="Ma J."/>
        </authorList>
    </citation>
    <scope>NUCLEOTIDE SEQUENCE [LARGE SCALE GENOMIC DNA]</scope>
    <source>
        <strain evidence="6">KCTC 52165</strain>
    </source>
</reference>
<keyword evidence="1 5" id="KW-0489">Methyltransferase</keyword>
<dbReference type="SUPFAM" id="SSF53335">
    <property type="entry name" value="S-adenosyl-L-methionine-dependent methyltransferases"/>
    <property type="match status" value="1"/>
</dbReference>